<name>A0AAV5A9J6_9AGAM</name>
<dbReference type="InterPro" id="IPR052988">
    <property type="entry name" value="Oryzine_lactonohydrolase"/>
</dbReference>
<reference evidence="2" key="1">
    <citation type="submission" date="2021-10" db="EMBL/GenBank/DDBJ databases">
        <title>De novo Genome Assembly of Clathrus columnatus (Basidiomycota, Fungi) Using Illumina and Nanopore Sequence Data.</title>
        <authorList>
            <person name="Ogiso-Tanaka E."/>
            <person name="Itagaki H."/>
            <person name="Hosoya T."/>
            <person name="Hosaka K."/>
        </authorList>
    </citation>
    <scope>NUCLEOTIDE SEQUENCE</scope>
    <source>
        <strain evidence="2">MO-923</strain>
    </source>
</reference>
<evidence type="ECO:0000313" key="2">
    <source>
        <dbReference type="EMBL" id="GJJ09216.1"/>
    </source>
</evidence>
<evidence type="ECO:0000259" key="1">
    <source>
        <dbReference type="Pfam" id="PF08450"/>
    </source>
</evidence>
<dbReference type="PANTHER" id="PTHR47064:SF2">
    <property type="entry name" value="SMP-30_GLUCONOLACTONASE_LRE-LIKE REGION DOMAIN-CONTAINING PROTEIN-RELATED"/>
    <property type="match status" value="1"/>
</dbReference>
<dbReference type="InterPro" id="IPR011042">
    <property type="entry name" value="6-blade_b-propeller_TolB-like"/>
</dbReference>
<sequence>MPGDLPKSTGPKDSITIGGELFVPRVGSLENTKEHVQVIDVLGLSVLGSDATFRNVTTPFNPTSLTAPFFQIWNESFLDILGPNPSVRIIAERDDFAFAHEAPVYDPIEDQGPLGMSNLTHNNQVSRISLKNIPPGPQNVTFTAVPITPPVQMVNGGTPFGSNILSVGSGRGNLPPSLVLVNPRPPFNSTTILDNMHGRQFNSLNDAKVHPKSGAIFFTDPDYGAINNFRPPPLLPNQVYRLDPQTREIHVVADGFDKCNGIAFSPDGTVAYVTDTGASTFGPSFNSTEPATVYAFDVDPTSQRFLNRRLLTWVDTGIPDGIQIDTKGNIYTSCGDGVQVFNPDGILLGKIFIDTVTSNHVFAGPGRMVILAETKVFLVEFAASTSLIDLQ</sequence>
<evidence type="ECO:0000313" key="3">
    <source>
        <dbReference type="Proteomes" id="UP001050691"/>
    </source>
</evidence>
<keyword evidence="3" id="KW-1185">Reference proteome</keyword>
<dbReference type="Gene3D" id="2.120.10.30">
    <property type="entry name" value="TolB, C-terminal domain"/>
    <property type="match status" value="1"/>
</dbReference>
<comment type="caution">
    <text evidence="2">The sequence shown here is derived from an EMBL/GenBank/DDBJ whole genome shotgun (WGS) entry which is preliminary data.</text>
</comment>
<protein>
    <recommendedName>
        <fullName evidence="1">SMP-30/Gluconolactonase/LRE-like region domain-containing protein</fullName>
    </recommendedName>
</protein>
<dbReference type="PANTHER" id="PTHR47064">
    <property type="entry name" value="PUTATIVE (AFU_ORTHOLOGUE AFUA_1G08990)-RELATED"/>
    <property type="match status" value="1"/>
</dbReference>
<dbReference type="AlphaFoldDB" id="A0AAV5A9J6"/>
<dbReference type="Pfam" id="PF08450">
    <property type="entry name" value="SGL"/>
    <property type="match status" value="1"/>
</dbReference>
<dbReference type="EMBL" id="BPWL01000004">
    <property type="protein sequence ID" value="GJJ09216.1"/>
    <property type="molecule type" value="Genomic_DNA"/>
</dbReference>
<gene>
    <name evidence="2" type="ORF">Clacol_003438</name>
</gene>
<proteinExistence type="predicted"/>
<dbReference type="InterPro" id="IPR013658">
    <property type="entry name" value="SGL"/>
</dbReference>
<accession>A0AAV5A9J6</accession>
<dbReference type="SUPFAM" id="SSF63829">
    <property type="entry name" value="Calcium-dependent phosphotriesterase"/>
    <property type="match status" value="1"/>
</dbReference>
<organism evidence="2 3">
    <name type="scientific">Clathrus columnatus</name>
    <dbReference type="NCBI Taxonomy" id="1419009"/>
    <lineage>
        <taxon>Eukaryota</taxon>
        <taxon>Fungi</taxon>
        <taxon>Dikarya</taxon>
        <taxon>Basidiomycota</taxon>
        <taxon>Agaricomycotina</taxon>
        <taxon>Agaricomycetes</taxon>
        <taxon>Phallomycetidae</taxon>
        <taxon>Phallales</taxon>
        <taxon>Clathraceae</taxon>
        <taxon>Clathrus</taxon>
    </lineage>
</organism>
<feature type="domain" description="SMP-30/Gluconolactonase/LRE-like region" evidence="1">
    <location>
        <begin position="190"/>
        <end position="366"/>
    </location>
</feature>
<dbReference type="Proteomes" id="UP001050691">
    <property type="component" value="Unassembled WGS sequence"/>
</dbReference>